<dbReference type="RefSeq" id="WP_074793623.1">
    <property type="nucleotide sequence ID" value="NZ_FOVJ01000001.1"/>
</dbReference>
<gene>
    <name evidence="1" type="ORF">SAMN05216386_0150</name>
</gene>
<dbReference type="AlphaFoldDB" id="A0A1I4XIJ1"/>
<evidence type="ECO:0000313" key="2">
    <source>
        <dbReference type="Proteomes" id="UP000183107"/>
    </source>
</evidence>
<protein>
    <submittedName>
        <fullName evidence="1">Uncharacterized protein</fullName>
    </submittedName>
</protein>
<organism evidence="1 2">
    <name type="scientific">Nitrosospira briensis</name>
    <dbReference type="NCBI Taxonomy" id="35799"/>
    <lineage>
        <taxon>Bacteria</taxon>
        <taxon>Pseudomonadati</taxon>
        <taxon>Pseudomonadota</taxon>
        <taxon>Betaproteobacteria</taxon>
        <taxon>Nitrosomonadales</taxon>
        <taxon>Nitrosomonadaceae</taxon>
        <taxon>Nitrosospira</taxon>
    </lineage>
</organism>
<dbReference type="EMBL" id="FOVJ01000001">
    <property type="protein sequence ID" value="SFN25625.1"/>
    <property type="molecule type" value="Genomic_DNA"/>
</dbReference>
<keyword evidence="2" id="KW-1185">Reference proteome</keyword>
<dbReference type="Proteomes" id="UP000183107">
    <property type="component" value="Unassembled WGS sequence"/>
</dbReference>
<reference evidence="2" key="1">
    <citation type="submission" date="2016-10" db="EMBL/GenBank/DDBJ databases">
        <authorList>
            <person name="Varghese N."/>
        </authorList>
    </citation>
    <scope>NUCLEOTIDE SEQUENCE [LARGE SCALE GENOMIC DNA]</scope>
    <source>
        <strain evidence="2">Nsp8</strain>
    </source>
</reference>
<proteinExistence type="predicted"/>
<name>A0A1I4XIJ1_9PROT</name>
<accession>A0A1I4XIJ1</accession>
<sequence>MTRNANLYEICDQPILGGECHTPPGFNLRFVYQKLAGHPVLKYLILEHCRHPAIKLTEISPYQEMMRKAMQASADNWQDPLWIEATFGCLARLLDSIENPHWQQREKAEQIDGELTQTDLQNMIDNCLQDILRIWDKDKNDPWFPVAAQVELSGDDHMDGRNFINVLQGLGSFEYKNITVLFALIRCFLMTNPARLRLIRKPYRGISEPMDASFAWIWHRIAFSDVNFFEHLLVFLVSDTSRRQHYPRIVPILENLLRYCVCSSQEWLETPNKHIQHPAITCLPKDPEGRPLCRLSEASWQKKRDLGFGEYVPDTDTTFLTLAMARKWLDFVQREQLTVDKELLAACNSLLAYPWVEIISEYQVGGKYNSNPPTIQITRPLDYMGAVPIWFDKTFRNDDGRIIREMLGNEICPGHNMDILDAILVNRKQWLALEGENLAFLQRLLDFHHRAFASGNFRHETAHKYYLPETYVYYLGRMYQTYGTLTDVDKRILDPEGKIEDMRWIAQQYCKDELIGYSLNAFDAALAVSALVLLAYEPKHDGVIAAGLKVLSQAAGEGRGRHPYRAYEWNRMRHPTRILVGSEVATSLFVLRACSEAMRYLKKDITINRGDVTESDLQALWNFSL</sequence>
<evidence type="ECO:0000313" key="1">
    <source>
        <dbReference type="EMBL" id="SFN25625.1"/>
    </source>
</evidence>